<dbReference type="PROSITE" id="PS50002">
    <property type="entry name" value="SH3"/>
    <property type="match status" value="1"/>
</dbReference>
<dbReference type="EMBL" id="REGN01002483">
    <property type="protein sequence ID" value="RNA27852.1"/>
    <property type="molecule type" value="Genomic_DNA"/>
</dbReference>
<comment type="caution">
    <text evidence="6">The sequence shown here is derived from an EMBL/GenBank/DDBJ whole genome shotgun (WGS) entry which is preliminary data.</text>
</comment>
<dbReference type="Gene3D" id="2.30.30.40">
    <property type="entry name" value="SH3 Domains"/>
    <property type="match status" value="1"/>
</dbReference>
<dbReference type="Gene3D" id="1.20.1270.60">
    <property type="entry name" value="Arfaptin homology (AH) domain/BAR domain"/>
    <property type="match status" value="1"/>
</dbReference>
<evidence type="ECO:0000259" key="4">
    <source>
        <dbReference type="PROSITE" id="PS50002"/>
    </source>
</evidence>
<evidence type="ECO:0000256" key="3">
    <source>
        <dbReference type="SAM" id="Coils"/>
    </source>
</evidence>
<gene>
    <name evidence="6" type="ORF">BpHYR1_043807</name>
</gene>
<dbReference type="InterPro" id="IPR001452">
    <property type="entry name" value="SH3_domain"/>
</dbReference>
<sequence>MDNFKKAAAEASSFFNRAKQFTEEKLGNAEKTVYQADLENLIRRSESTKYITEKIISSTTSLLHPNPNERLEELVMTKLDRRVMKPTNFEILGSSLIEAGNEVGNTFQYGSVLIKVGEAEKKLGNLEKDFIQKSSDCLLQPLKSFLEGQMKTILKEKRILDSKRLNLDASKARLKKLHDSNSHKHEAEEEVRQAQTEFDRQYELTKLLMDELTITYNHHLQCLADFVEAQSNYYSSCSRVMQDLTRQIGISSIRNTSVIAPKINEGHPFSYPINSLPVSFTEKKRAKVLFDYEATEPSEMSVYANQIITIQIVPNDNDWVLAESGRDSGKVPKAYVQIVD</sequence>
<feature type="coiled-coil region" evidence="3">
    <location>
        <begin position="177"/>
        <end position="204"/>
    </location>
</feature>
<dbReference type="SUPFAM" id="SSF103657">
    <property type="entry name" value="BAR/IMD domain-like"/>
    <property type="match status" value="1"/>
</dbReference>
<keyword evidence="7" id="KW-1185">Reference proteome</keyword>
<evidence type="ECO:0000313" key="7">
    <source>
        <dbReference type="Proteomes" id="UP000276133"/>
    </source>
</evidence>
<feature type="domain" description="BAR" evidence="5">
    <location>
        <begin position="23"/>
        <end position="257"/>
    </location>
</feature>
<dbReference type="SMART" id="SM00326">
    <property type="entry name" value="SH3"/>
    <property type="match status" value="1"/>
</dbReference>
<feature type="domain" description="SH3" evidence="4">
    <location>
        <begin position="281"/>
        <end position="340"/>
    </location>
</feature>
<evidence type="ECO:0000256" key="2">
    <source>
        <dbReference type="PROSITE-ProRule" id="PRU00192"/>
    </source>
</evidence>
<dbReference type="PROSITE" id="PS51021">
    <property type="entry name" value="BAR"/>
    <property type="match status" value="1"/>
</dbReference>
<dbReference type="Proteomes" id="UP000276133">
    <property type="component" value="Unassembled WGS sequence"/>
</dbReference>
<evidence type="ECO:0000259" key="5">
    <source>
        <dbReference type="PROSITE" id="PS51021"/>
    </source>
</evidence>
<accession>A0A3M7RWI4</accession>
<evidence type="ECO:0000256" key="1">
    <source>
        <dbReference type="ARBA" id="ARBA00022443"/>
    </source>
</evidence>
<dbReference type="SUPFAM" id="SSF50044">
    <property type="entry name" value="SH3-domain"/>
    <property type="match status" value="1"/>
</dbReference>
<dbReference type="InterPro" id="IPR027267">
    <property type="entry name" value="AH/BAR_dom_sf"/>
</dbReference>
<dbReference type="Pfam" id="PF03114">
    <property type="entry name" value="BAR"/>
    <property type="match status" value="1"/>
</dbReference>
<organism evidence="6 7">
    <name type="scientific">Brachionus plicatilis</name>
    <name type="common">Marine rotifer</name>
    <name type="synonym">Brachionus muelleri</name>
    <dbReference type="NCBI Taxonomy" id="10195"/>
    <lineage>
        <taxon>Eukaryota</taxon>
        <taxon>Metazoa</taxon>
        <taxon>Spiralia</taxon>
        <taxon>Gnathifera</taxon>
        <taxon>Rotifera</taxon>
        <taxon>Eurotatoria</taxon>
        <taxon>Monogononta</taxon>
        <taxon>Pseudotrocha</taxon>
        <taxon>Ploima</taxon>
        <taxon>Brachionidae</taxon>
        <taxon>Brachionus</taxon>
    </lineage>
</organism>
<dbReference type="STRING" id="10195.A0A3M7RWI4"/>
<evidence type="ECO:0000313" key="6">
    <source>
        <dbReference type="EMBL" id="RNA27852.1"/>
    </source>
</evidence>
<keyword evidence="1 2" id="KW-0728">SH3 domain</keyword>
<reference evidence="6 7" key="1">
    <citation type="journal article" date="2018" name="Sci. Rep.">
        <title>Genomic signatures of local adaptation to the degree of environmental predictability in rotifers.</title>
        <authorList>
            <person name="Franch-Gras L."/>
            <person name="Hahn C."/>
            <person name="Garcia-Roger E.M."/>
            <person name="Carmona M.J."/>
            <person name="Serra M."/>
            <person name="Gomez A."/>
        </authorList>
    </citation>
    <scope>NUCLEOTIDE SEQUENCE [LARGE SCALE GENOMIC DNA]</scope>
    <source>
        <strain evidence="6">HYR1</strain>
    </source>
</reference>
<name>A0A3M7RWI4_BRAPC</name>
<protein>
    <submittedName>
        <fullName evidence="6">Endophilin-B1-like isoform X3</fullName>
    </submittedName>
</protein>
<dbReference type="OrthoDB" id="14167at2759"/>
<dbReference type="Pfam" id="PF14604">
    <property type="entry name" value="SH3_9"/>
    <property type="match status" value="1"/>
</dbReference>
<dbReference type="InterPro" id="IPR036028">
    <property type="entry name" value="SH3-like_dom_sf"/>
</dbReference>
<dbReference type="SMART" id="SM00721">
    <property type="entry name" value="BAR"/>
    <property type="match status" value="1"/>
</dbReference>
<dbReference type="InterPro" id="IPR004148">
    <property type="entry name" value="BAR_dom"/>
</dbReference>
<dbReference type="AlphaFoldDB" id="A0A3M7RWI4"/>
<proteinExistence type="predicted"/>
<keyword evidence="3" id="KW-0175">Coiled coil</keyword>
<dbReference type="GO" id="GO:0005737">
    <property type="term" value="C:cytoplasm"/>
    <property type="evidence" value="ECO:0007669"/>
    <property type="project" value="InterPro"/>
</dbReference>